<gene>
    <name evidence="1" type="ORF">NCTC12420_00952</name>
</gene>
<organism evidence="1 2">
    <name type="scientific">Salmonella enterica subsp. indica</name>
    <dbReference type="NCBI Taxonomy" id="59207"/>
    <lineage>
        <taxon>Bacteria</taxon>
        <taxon>Pseudomonadati</taxon>
        <taxon>Pseudomonadota</taxon>
        <taxon>Gammaproteobacteria</taxon>
        <taxon>Enterobacterales</taxon>
        <taxon>Enterobacteriaceae</taxon>
        <taxon>Salmonella</taxon>
    </lineage>
</organism>
<evidence type="ECO:0000313" key="2">
    <source>
        <dbReference type="Proteomes" id="UP000254220"/>
    </source>
</evidence>
<protein>
    <submittedName>
        <fullName evidence="1">Uncharacterized protein</fullName>
    </submittedName>
</protein>
<accession>A0A379XMW5</accession>
<sequence length="93" mass="10487">MVSVREINMYLTRVMLSNKNGAPSYQNTIGPSFTQVIKTVFVVCIEQEVMVKGDVVTPTGASLWARFLLLIDYNVTIKDKVNGLIFLNMKLFI</sequence>
<dbReference type="Proteomes" id="UP000254220">
    <property type="component" value="Unassembled WGS sequence"/>
</dbReference>
<dbReference type="AlphaFoldDB" id="A0A379XMW5"/>
<proteinExistence type="predicted"/>
<name>A0A379XMW5_SALER</name>
<dbReference type="RefSeq" id="WP_079777374.1">
    <property type="nucleotide sequence ID" value="NZ_DADWZK010000043.1"/>
</dbReference>
<evidence type="ECO:0000313" key="1">
    <source>
        <dbReference type="EMBL" id="SUI01260.1"/>
    </source>
</evidence>
<dbReference type="EMBL" id="UGYB01000001">
    <property type="protein sequence ID" value="SUI01260.1"/>
    <property type="molecule type" value="Genomic_DNA"/>
</dbReference>
<reference evidence="1 2" key="1">
    <citation type="submission" date="2018-06" db="EMBL/GenBank/DDBJ databases">
        <authorList>
            <consortium name="Pathogen Informatics"/>
            <person name="Doyle S."/>
        </authorList>
    </citation>
    <scope>NUCLEOTIDE SEQUENCE [LARGE SCALE GENOMIC DNA]</scope>
    <source>
        <strain evidence="1 2">NCTC12420</strain>
    </source>
</reference>